<keyword evidence="2" id="KW-1185">Reference proteome</keyword>
<proteinExistence type="predicted"/>
<protein>
    <recommendedName>
        <fullName evidence="3">Transcription factor domain-containing protein</fullName>
    </recommendedName>
</protein>
<evidence type="ECO:0000313" key="2">
    <source>
        <dbReference type="Proteomes" id="UP000245699"/>
    </source>
</evidence>
<dbReference type="AlphaFoldDB" id="A0A2T9YVF5"/>
<dbReference type="Proteomes" id="UP000245699">
    <property type="component" value="Unassembled WGS sequence"/>
</dbReference>
<dbReference type="OrthoDB" id="5545378at2759"/>
<evidence type="ECO:0008006" key="3">
    <source>
        <dbReference type="Google" id="ProtNLM"/>
    </source>
</evidence>
<comment type="caution">
    <text evidence="1">The sequence shown here is derived from an EMBL/GenBank/DDBJ whole genome shotgun (WGS) entry which is preliminary data.</text>
</comment>
<gene>
    <name evidence="1" type="ORF">BB559_002423</name>
</gene>
<sequence>MNYYSVSISDTDLFNDVRHGLPIPSNKKLEEMCLVLPHILPGLMIPARLPEFIANLTGKVYPYYLMFAILSAGIKSIKTTRTNDDKLLETMYAKKSLELLNEEKDLSDPLIIWTCTFIFTYSFGISDTKSYDEAMTRVKKEYNDDKMEFKRRIWWSFYIMCTGDYIFKGNSVTFDQRDIVVNLPKNDFIWRYGGNIEGCKNAEIIDMNLIANDPSEEDFPPDYFSFLINTYSLYKSITIFATKRWRKNGLDHEKKGSDLEPHLERLEEYRNKMDELYENNLPPISDKYENYRGTLKLLVDTEQYILSYISRIFYYSMQICLYDSDLVRDHNNIVRPEKVKIAKSMCINASVNMMVLLEWYIINVPTPYQEFTVIFWTMNGAITLANMFFAKDINEKAKYTSYYNRMLSTYREFSKHSEFIVSLTKFINYIIQIKISASEQNKKLPHLYRYMEPYGVSEYDLEPWIVPKYGSFFHIGCCVEGSFSTLSIEEYLGMELTVKKVSGKKSLSNAHKDVHSSPNLESSLAKGNISAYIDSMNKTMLSLTSTNCIKKVMLLNFECSINDLFENKTTCFDFSLMTKKDNLQISQESIDKITENKKKRNSYLSNIENENESSKSKFFNQ</sequence>
<evidence type="ECO:0000313" key="1">
    <source>
        <dbReference type="EMBL" id="PVU96264.1"/>
    </source>
</evidence>
<organism evidence="1 2">
    <name type="scientific">Furculomyces boomerangus</name>
    <dbReference type="NCBI Taxonomy" id="61424"/>
    <lineage>
        <taxon>Eukaryota</taxon>
        <taxon>Fungi</taxon>
        <taxon>Fungi incertae sedis</taxon>
        <taxon>Zoopagomycota</taxon>
        <taxon>Kickxellomycotina</taxon>
        <taxon>Harpellomycetes</taxon>
        <taxon>Harpellales</taxon>
        <taxon>Harpellaceae</taxon>
        <taxon>Furculomyces</taxon>
    </lineage>
</organism>
<dbReference type="EMBL" id="MBFT01000154">
    <property type="protein sequence ID" value="PVU96264.1"/>
    <property type="molecule type" value="Genomic_DNA"/>
</dbReference>
<name>A0A2T9YVF5_9FUNG</name>
<dbReference type="CDD" id="cd12148">
    <property type="entry name" value="fungal_TF_MHR"/>
    <property type="match status" value="1"/>
</dbReference>
<reference evidence="1 2" key="1">
    <citation type="journal article" date="2018" name="MBio">
        <title>Comparative Genomics Reveals the Core Gene Toolbox for the Fungus-Insect Symbiosis.</title>
        <authorList>
            <person name="Wang Y."/>
            <person name="Stata M."/>
            <person name="Wang W."/>
            <person name="Stajich J.E."/>
            <person name="White M.M."/>
            <person name="Moncalvo J.M."/>
        </authorList>
    </citation>
    <scope>NUCLEOTIDE SEQUENCE [LARGE SCALE GENOMIC DNA]</scope>
    <source>
        <strain evidence="1 2">AUS-77-4</strain>
    </source>
</reference>
<accession>A0A2T9YVF5</accession>